<name>A0ABW6CML6_9CAUL</name>
<protein>
    <submittedName>
        <fullName evidence="2">Enoyl-CoA hydratase-related protein</fullName>
    </submittedName>
</protein>
<comment type="caution">
    <text evidence="2">The sequence shown here is derived from an EMBL/GenBank/DDBJ whole genome shotgun (WGS) entry which is preliminary data.</text>
</comment>
<dbReference type="SUPFAM" id="SSF52096">
    <property type="entry name" value="ClpP/crotonase"/>
    <property type="match status" value="1"/>
</dbReference>
<dbReference type="CDD" id="cd06558">
    <property type="entry name" value="crotonase-like"/>
    <property type="match status" value="1"/>
</dbReference>
<dbReference type="InterPro" id="IPR014748">
    <property type="entry name" value="Enoyl-CoA_hydra_C"/>
</dbReference>
<dbReference type="InterPro" id="IPR001753">
    <property type="entry name" value="Enoyl-CoA_hydra/iso"/>
</dbReference>
<keyword evidence="3" id="KW-1185">Reference proteome</keyword>
<proteinExistence type="inferred from homology"/>
<dbReference type="EMBL" id="JAOTJD010000016">
    <property type="protein sequence ID" value="MFD3264323.1"/>
    <property type="molecule type" value="Genomic_DNA"/>
</dbReference>
<dbReference type="Proteomes" id="UP001598130">
    <property type="component" value="Unassembled WGS sequence"/>
</dbReference>
<evidence type="ECO:0000313" key="2">
    <source>
        <dbReference type="EMBL" id="MFD3264323.1"/>
    </source>
</evidence>
<dbReference type="InterPro" id="IPR051683">
    <property type="entry name" value="Enoyl-CoA_Hydratase/Isomerase"/>
</dbReference>
<dbReference type="Gene3D" id="1.10.12.10">
    <property type="entry name" value="Lyase 2-enoyl-coa Hydratase, Chain A, domain 2"/>
    <property type="match status" value="1"/>
</dbReference>
<organism evidence="2 3">
    <name type="scientific">Phenylobacterium ferrooxidans</name>
    <dbReference type="NCBI Taxonomy" id="2982689"/>
    <lineage>
        <taxon>Bacteria</taxon>
        <taxon>Pseudomonadati</taxon>
        <taxon>Pseudomonadota</taxon>
        <taxon>Alphaproteobacteria</taxon>
        <taxon>Caulobacterales</taxon>
        <taxon>Caulobacteraceae</taxon>
        <taxon>Phenylobacterium</taxon>
    </lineage>
</organism>
<evidence type="ECO:0000313" key="3">
    <source>
        <dbReference type="Proteomes" id="UP001598130"/>
    </source>
</evidence>
<dbReference type="Pfam" id="PF00378">
    <property type="entry name" value="ECH_1"/>
    <property type="match status" value="1"/>
</dbReference>
<evidence type="ECO:0000256" key="1">
    <source>
        <dbReference type="ARBA" id="ARBA00005254"/>
    </source>
</evidence>
<dbReference type="PANTHER" id="PTHR42964">
    <property type="entry name" value="ENOYL-COA HYDRATASE"/>
    <property type="match status" value="1"/>
</dbReference>
<comment type="similarity">
    <text evidence="1">Belongs to the enoyl-CoA hydratase/isomerase family.</text>
</comment>
<gene>
    <name evidence="2" type="ORF">OCL97_10165</name>
</gene>
<dbReference type="Gene3D" id="3.90.226.10">
    <property type="entry name" value="2-enoyl-CoA Hydratase, Chain A, domain 1"/>
    <property type="match status" value="1"/>
</dbReference>
<sequence length="278" mass="29339">MTNPIADPLVEVPDTDVDETLVQIEATVEGVAMVTINRPERRNAFDARLIAALHEAFETLQGAEGVRVVFLRGAGGIFSAGADLDWMREAVDRTESDNREDAYAMAKMLKSLWDIPALTVALVEGGAFGGGAGLAATCDLAVSTADAKFSFSEVRLGLIAATISPYVVGAVGPRTARALFATGSVFDAAYAEKVGLITEVVADTAGLDAACARIAAEMMACAPGAVADSKKLVEDVAYKPIEDVMEETAKRIARTRVSPEGQEGVRAFLEKRKASWVV</sequence>
<dbReference type="RefSeq" id="WP_377369861.1">
    <property type="nucleotide sequence ID" value="NZ_JAOTJD010000016.1"/>
</dbReference>
<dbReference type="PANTHER" id="PTHR42964:SF1">
    <property type="entry name" value="POLYKETIDE BIOSYNTHESIS ENOYL-COA HYDRATASE PKSH-RELATED"/>
    <property type="match status" value="1"/>
</dbReference>
<accession>A0ABW6CML6</accession>
<dbReference type="InterPro" id="IPR029045">
    <property type="entry name" value="ClpP/crotonase-like_dom_sf"/>
</dbReference>
<reference evidence="2 3" key="1">
    <citation type="submission" date="2022-09" db="EMBL/GenBank/DDBJ databases">
        <title>New species of Phenylobacterium.</title>
        <authorList>
            <person name="Mieszkin S."/>
        </authorList>
    </citation>
    <scope>NUCLEOTIDE SEQUENCE [LARGE SCALE GENOMIC DNA]</scope>
    <source>
        <strain evidence="2 3">HK31-G</strain>
    </source>
</reference>